<sequence>MASTAQEQGVLHERLRDQISESIKESLSKATAVLSSLHRVHSYLDVLKSVPSLHMGGGGEGVKGALDQVRAIRTDTAALLQTIYLTEIGLQSLEQVDKSTASFSSRSTSAREVTVPIIGKIIDPPSDLSADVITDGAINSSSRDDVMQGTAMVELENHPDISEDVGPPAKKQNFGIVITKCIACKRKYATDQLDPQSEGKCKICRSRGGPANQTPVKNMLVVPDPVLSSTPQRLSPGGSKNKLRKVSTTPMSCKVCGTSFVYRRCLFRHLRENHPGIDLNNIHDYIETETVANEGVSLQDEGTESQNTSMNVTVGSEIPPAASDIDESGLLQSTSLVHEDEVLQSGEGEGGQANMECSMKHVYSCTICSKTFDRPYRLTRHLNIHDPNRPRVTCHICDRSFTRFDTLENHVKSMHSNERPFQCQYSTCLKTFATQTALMNHLKVHTNGRPYQCQEC</sequence>
<keyword evidence="3" id="KW-0677">Repeat</keyword>
<evidence type="ECO:0000256" key="2">
    <source>
        <dbReference type="ARBA" id="ARBA00022723"/>
    </source>
</evidence>
<evidence type="ECO:0000313" key="9">
    <source>
        <dbReference type="EMBL" id="CAI8001083.1"/>
    </source>
</evidence>
<comment type="caution">
    <text evidence="9">The sequence shown here is derived from an EMBL/GenBank/DDBJ whole genome shotgun (WGS) entry which is preliminary data.</text>
</comment>
<dbReference type="Proteomes" id="UP001174909">
    <property type="component" value="Unassembled WGS sequence"/>
</dbReference>
<reference evidence="9" key="1">
    <citation type="submission" date="2023-03" db="EMBL/GenBank/DDBJ databases">
        <authorList>
            <person name="Steffen K."/>
            <person name="Cardenas P."/>
        </authorList>
    </citation>
    <scope>NUCLEOTIDE SEQUENCE</scope>
</reference>
<dbReference type="PROSITE" id="PS50157">
    <property type="entry name" value="ZINC_FINGER_C2H2_2"/>
    <property type="match status" value="4"/>
</dbReference>
<keyword evidence="10" id="KW-1185">Reference proteome</keyword>
<dbReference type="GO" id="GO:0005634">
    <property type="term" value="C:nucleus"/>
    <property type="evidence" value="ECO:0007669"/>
    <property type="project" value="UniProtKB-SubCell"/>
</dbReference>
<evidence type="ECO:0000313" key="10">
    <source>
        <dbReference type="Proteomes" id="UP001174909"/>
    </source>
</evidence>
<keyword evidence="4 7" id="KW-0863">Zinc-finger</keyword>
<dbReference type="EMBL" id="CASHTH010000427">
    <property type="protein sequence ID" value="CAI8001083.1"/>
    <property type="molecule type" value="Genomic_DNA"/>
</dbReference>
<dbReference type="GO" id="GO:0010468">
    <property type="term" value="P:regulation of gene expression"/>
    <property type="evidence" value="ECO:0007669"/>
    <property type="project" value="TreeGrafter"/>
</dbReference>
<feature type="domain" description="C2H2-type" evidence="8">
    <location>
        <begin position="251"/>
        <end position="279"/>
    </location>
</feature>
<accession>A0AA35VZV9</accession>
<dbReference type="AlphaFoldDB" id="A0AA35VZV9"/>
<dbReference type="GO" id="GO:0008270">
    <property type="term" value="F:zinc ion binding"/>
    <property type="evidence" value="ECO:0007669"/>
    <property type="project" value="UniProtKB-KW"/>
</dbReference>
<evidence type="ECO:0000256" key="1">
    <source>
        <dbReference type="ARBA" id="ARBA00004123"/>
    </source>
</evidence>
<dbReference type="Pfam" id="PF00096">
    <property type="entry name" value="zf-C2H2"/>
    <property type="match status" value="4"/>
</dbReference>
<comment type="subcellular location">
    <subcellularLocation>
        <location evidence="1">Nucleus</location>
    </subcellularLocation>
</comment>
<keyword evidence="5" id="KW-0862">Zinc</keyword>
<evidence type="ECO:0000256" key="4">
    <source>
        <dbReference type="ARBA" id="ARBA00022771"/>
    </source>
</evidence>
<dbReference type="SMART" id="SM00355">
    <property type="entry name" value="ZnF_C2H2"/>
    <property type="match status" value="4"/>
</dbReference>
<feature type="domain" description="C2H2-type" evidence="8">
    <location>
        <begin position="421"/>
        <end position="450"/>
    </location>
</feature>
<proteinExistence type="predicted"/>
<keyword evidence="6" id="KW-0539">Nucleus</keyword>
<keyword evidence="2" id="KW-0479">Metal-binding</keyword>
<dbReference type="PANTHER" id="PTHR16515">
    <property type="entry name" value="PR DOMAIN ZINC FINGER PROTEIN"/>
    <property type="match status" value="1"/>
</dbReference>
<feature type="domain" description="C2H2-type" evidence="8">
    <location>
        <begin position="392"/>
        <end position="420"/>
    </location>
</feature>
<dbReference type="InterPro" id="IPR013087">
    <property type="entry name" value="Znf_C2H2_type"/>
</dbReference>
<evidence type="ECO:0000256" key="5">
    <source>
        <dbReference type="ARBA" id="ARBA00022833"/>
    </source>
</evidence>
<organism evidence="9 10">
    <name type="scientific">Geodia barretti</name>
    <name type="common">Barrett's horny sponge</name>
    <dbReference type="NCBI Taxonomy" id="519541"/>
    <lineage>
        <taxon>Eukaryota</taxon>
        <taxon>Metazoa</taxon>
        <taxon>Porifera</taxon>
        <taxon>Demospongiae</taxon>
        <taxon>Heteroscleromorpha</taxon>
        <taxon>Tetractinellida</taxon>
        <taxon>Astrophorina</taxon>
        <taxon>Geodiidae</taxon>
        <taxon>Geodia</taxon>
    </lineage>
</organism>
<dbReference type="SUPFAM" id="SSF57667">
    <property type="entry name" value="beta-beta-alpha zinc fingers"/>
    <property type="match status" value="2"/>
</dbReference>
<protein>
    <submittedName>
        <fullName evidence="9">Zinc finger protein 850</fullName>
    </submittedName>
</protein>
<dbReference type="InterPro" id="IPR050331">
    <property type="entry name" value="Zinc_finger"/>
</dbReference>
<evidence type="ECO:0000256" key="7">
    <source>
        <dbReference type="PROSITE-ProRule" id="PRU00042"/>
    </source>
</evidence>
<gene>
    <name evidence="9" type="ORF">GBAR_LOCUS3111</name>
</gene>
<feature type="non-terminal residue" evidence="9">
    <location>
        <position position="1"/>
    </location>
</feature>
<evidence type="ECO:0000256" key="3">
    <source>
        <dbReference type="ARBA" id="ARBA00022737"/>
    </source>
</evidence>
<evidence type="ECO:0000256" key="6">
    <source>
        <dbReference type="ARBA" id="ARBA00023242"/>
    </source>
</evidence>
<name>A0AA35VZV9_GEOBA</name>
<dbReference type="InterPro" id="IPR036236">
    <property type="entry name" value="Znf_C2H2_sf"/>
</dbReference>
<feature type="domain" description="C2H2-type" evidence="8">
    <location>
        <begin position="363"/>
        <end position="390"/>
    </location>
</feature>
<evidence type="ECO:0000259" key="8">
    <source>
        <dbReference type="PROSITE" id="PS50157"/>
    </source>
</evidence>
<dbReference type="Gene3D" id="3.30.160.60">
    <property type="entry name" value="Classic Zinc Finger"/>
    <property type="match status" value="2"/>
</dbReference>
<dbReference type="PANTHER" id="PTHR16515:SF49">
    <property type="entry name" value="GASTRULA ZINC FINGER PROTEIN XLCGF49.1-LIKE-RELATED"/>
    <property type="match status" value="1"/>
</dbReference>
<dbReference type="PROSITE" id="PS00028">
    <property type="entry name" value="ZINC_FINGER_C2H2_1"/>
    <property type="match status" value="4"/>
</dbReference>